<dbReference type="InterPro" id="IPR011990">
    <property type="entry name" value="TPR-like_helical_dom_sf"/>
</dbReference>
<evidence type="ECO:0000313" key="5">
    <source>
        <dbReference type="Proteomes" id="UP001438008"/>
    </source>
</evidence>
<dbReference type="RefSeq" id="WP_349163848.1">
    <property type="nucleotide sequence ID" value="NZ_JBBMFE010000002.1"/>
</dbReference>
<reference evidence="4 5" key="1">
    <citation type="submission" date="2024-03" db="EMBL/GenBank/DDBJ databases">
        <title>Human intestinal bacterial collection.</title>
        <authorList>
            <person name="Pauvert C."/>
            <person name="Hitch T.C.A."/>
            <person name="Clavel T."/>
        </authorList>
    </citation>
    <scope>NUCLEOTIDE SEQUENCE [LARGE SCALE GENOMIC DNA]</scope>
    <source>
        <strain evidence="4 5">CLA-AA-H132</strain>
    </source>
</reference>
<keyword evidence="2" id="KW-0143">Chaperone</keyword>
<dbReference type="SMART" id="SM00271">
    <property type="entry name" value="DnaJ"/>
    <property type="match status" value="1"/>
</dbReference>
<dbReference type="Pfam" id="PF00226">
    <property type="entry name" value="DnaJ"/>
    <property type="match status" value="1"/>
</dbReference>
<dbReference type="PROSITE" id="PS50076">
    <property type="entry name" value="DNAJ_2"/>
    <property type="match status" value="1"/>
</dbReference>
<evidence type="ECO:0000256" key="1">
    <source>
        <dbReference type="ARBA" id="ARBA00022705"/>
    </source>
</evidence>
<dbReference type="InterPro" id="IPR036869">
    <property type="entry name" value="J_dom_sf"/>
</dbReference>
<dbReference type="InterPro" id="IPR001623">
    <property type="entry name" value="DnaJ_domain"/>
</dbReference>
<dbReference type="CDD" id="cd06257">
    <property type="entry name" value="DnaJ"/>
    <property type="match status" value="1"/>
</dbReference>
<keyword evidence="5" id="KW-1185">Reference proteome</keyword>
<organism evidence="4 5">
    <name type="scientific">Laedolimicola intestinihominis</name>
    <dbReference type="NCBI Taxonomy" id="3133166"/>
    <lineage>
        <taxon>Bacteria</taxon>
        <taxon>Bacillati</taxon>
        <taxon>Bacillota</taxon>
        <taxon>Clostridia</taxon>
        <taxon>Lachnospirales</taxon>
        <taxon>Lachnospiraceae</taxon>
        <taxon>Laedolimicola</taxon>
    </lineage>
</organism>
<keyword evidence="1" id="KW-0235">DNA replication</keyword>
<dbReference type="SUPFAM" id="SSF46565">
    <property type="entry name" value="Chaperone J-domain"/>
    <property type="match status" value="1"/>
</dbReference>
<feature type="domain" description="J" evidence="3">
    <location>
        <begin position="4"/>
        <end position="70"/>
    </location>
</feature>
<sequence length="255" mass="28896">MVDDPYRVLGVSRDATREEIKKAYRQKAKLYHPDLHPDDPQAAEKMNELNEAYDMLNNPEKYRRQQQSYGGYGQSSYGGAGSYGQNPFGNGPFGSGPYGNSGNGTYGSGPYGGFGSFEDFFGFWGMRMGPERPRQVCTDSETMRQAIDFINMGKYQFADSVLNGMPGAERNARWYYLSSLANYGLNNQMLAVAQIQKALQLEPNNPLYQRTLQSFRYAENVYSQNSQSYQRQAEGMDKLCRSFCLAQLFCMFCRC</sequence>
<dbReference type="EMBL" id="JBBMFE010000002">
    <property type="protein sequence ID" value="MEQ2471643.1"/>
    <property type="molecule type" value="Genomic_DNA"/>
</dbReference>
<dbReference type="Proteomes" id="UP001438008">
    <property type="component" value="Unassembled WGS sequence"/>
</dbReference>
<evidence type="ECO:0000313" key="4">
    <source>
        <dbReference type="EMBL" id="MEQ2471643.1"/>
    </source>
</evidence>
<dbReference type="PANTHER" id="PTHR43096">
    <property type="entry name" value="DNAJ HOMOLOG 1, MITOCHONDRIAL-RELATED"/>
    <property type="match status" value="1"/>
</dbReference>
<name>A0ABV1FE24_9FIRM</name>
<evidence type="ECO:0000256" key="2">
    <source>
        <dbReference type="ARBA" id="ARBA00023186"/>
    </source>
</evidence>
<proteinExistence type="predicted"/>
<evidence type="ECO:0000259" key="3">
    <source>
        <dbReference type="PROSITE" id="PS50076"/>
    </source>
</evidence>
<dbReference type="PANTHER" id="PTHR43096:SF52">
    <property type="entry name" value="DNAJ HOMOLOG 1, MITOCHONDRIAL-RELATED"/>
    <property type="match status" value="1"/>
</dbReference>
<dbReference type="PRINTS" id="PR00625">
    <property type="entry name" value="JDOMAIN"/>
</dbReference>
<dbReference type="SUPFAM" id="SSF48452">
    <property type="entry name" value="TPR-like"/>
    <property type="match status" value="1"/>
</dbReference>
<comment type="caution">
    <text evidence="4">The sequence shown here is derived from an EMBL/GenBank/DDBJ whole genome shotgun (WGS) entry which is preliminary data.</text>
</comment>
<accession>A0ABV1FE24</accession>
<protein>
    <submittedName>
        <fullName evidence="4">DnaJ domain-containing protein</fullName>
    </submittedName>
</protein>
<gene>
    <name evidence="4" type="ORF">WMO29_03935</name>
</gene>
<dbReference type="Gene3D" id="1.10.287.110">
    <property type="entry name" value="DnaJ domain"/>
    <property type="match status" value="1"/>
</dbReference>